<sequence length="97" mass="10912">MTSTNPAGHVGGYRREVDFQKLGPALIIASSLVLAIRTARWPPTHSDGLANMEWEKEVEHSVRIAKIVLSHVIARCPEMFQMKDVPWYVATDDEIPK</sequence>
<dbReference type="OrthoDB" id="121313at2"/>
<dbReference type="RefSeq" id="WP_125487234.1">
    <property type="nucleotide sequence ID" value="NZ_RSDW01000001.1"/>
</dbReference>
<organism evidence="1 2">
    <name type="scientific">Edaphobacter aggregans</name>
    <dbReference type="NCBI Taxonomy" id="570835"/>
    <lineage>
        <taxon>Bacteria</taxon>
        <taxon>Pseudomonadati</taxon>
        <taxon>Acidobacteriota</taxon>
        <taxon>Terriglobia</taxon>
        <taxon>Terriglobales</taxon>
        <taxon>Acidobacteriaceae</taxon>
        <taxon>Edaphobacter</taxon>
    </lineage>
</organism>
<protein>
    <submittedName>
        <fullName evidence="1">Uncharacterized protein</fullName>
    </submittedName>
</protein>
<gene>
    <name evidence="1" type="ORF">EDE15_4572</name>
</gene>
<dbReference type="EMBL" id="RSDW01000001">
    <property type="protein sequence ID" value="RSL18962.1"/>
    <property type="molecule type" value="Genomic_DNA"/>
</dbReference>
<evidence type="ECO:0000313" key="2">
    <source>
        <dbReference type="Proteomes" id="UP000269669"/>
    </source>
</evidence>
<dbReference type="AlphaFoldDB" id="A0A3R9P080"/>
<keyword evidence="2" id="KW-1185">Reference proteome</keyword>
<name>A0A3R9P080_9BACT</name>
<evidence type="ECO:0000313" key="1">
    <source>
        <dbReference type="EMBL" id="RSL18962.1"/>
    </source>
</evidence>
<reference evidence="1 2" key="1">
    <citation type="submission" date="2018-12" db="EMBL/GenBank/DDBJ databases">
        <title>Sequencing of bacterial isolates from soil warming experiment in Harvard Forest, Massachusetts, USA.</title>
        <authorList>
            <person name="Deangelis K."/>
        </authorList>
    </citation>
    <scope>NUCLEOTIDE SEQUENCE [LARGE SCALE GENOMIC DNA]</scope>
    <source>
        <strain evidence="1 2">EB153</strain>
    </source>
</reference>
<dbReference type="Proteomes" id="UP000269669">
    <property type="component" value="Unassembled WGS sequence"/>
</dbReference>
<comment type="caution">
    <text evidence="1">The sequence shown here is derived from an EMBL/GenBank/DDBJ whole genome shotgun (WGS) entry which is preliminary data.</text>
</comment>
<proteinExistence type="predicted"/>
<accession>A0A3R9P080</accession>